<keyword evidence="3" id="KW-1003">Cell membrane</keyword>
<feature type="domain" description="ABC transmembrane type-1" evidence="10">
    <location>
        <begin position="362"/>
        <end position="555"/>
    </location>
</feature>
<feature type="transmembrane region" description="Helical" evidence="8">
    <location>
        <begin position="536"/>
        <end position="557"/>
    </location>
</feature>
<keyword evidence="7 8" id="KW-0472">Membrane</keyword>
<comment type="subcellular location">
    <subcellularLocation>
        <location evidence="1">Cell inner membrane</location>
        <topology evidence="1">Multi-pass membrane protein</topology>
    </subcellularLocation>
    <subcellularLocation>
        <location evidence="8">Cell membrane</location>
        <topology evidence="8">Multi-pass membrane protein</topology>
    </subcellularLocation>
</comment>
<evidence type="ECO:0000256" key="2">
    <source>
        <dbReference type="ARBA" id="ARBA00022448"/>
    </source>
</evidence>
<keyword evidence="2 8" id="KW-0813">Transport</keyword>
<evidence type="ECO:0000256" key="4">
    <source>
        <dbReference type="ARBA" id="ARBA00022519"/>
    </source>
</evidence>
<dbReference type="PANTHER" id="PTHR43357">
    <property type="entry name" value="INNER MEMBRANE ABC TRANSPORTER PERMEASE PROTEIN YDCV"/>
    <property type="match status" value="1"/>
</dbReference>
<evidence type="ECO:0000256" key="5">
    <source>
        <dbReference type="ARBA" id="ARBA00022692"/>
    </source>
</evidence>
<dbReference type="InterPro" id="IPR035906">
    <property type="entry name" value="MetI-like_sf"/>
</dbReference>
<feature type="transmembrane region" description="Helical" evidence="8">
    <location>
        <begin position="20"/>
        <end position="40"/>
    </location>
</feature>
<sequence length="616" mass="64888">MFARKPSTGPFSTARGLLPLIVVCAFLFAFPIVMLVVGAFRNQDPSLPANWGWDGFRTAYTSPATYETLRNSLLLSTAVTVLGTAIGLLCAFLVTRTRTPLRRLVTPGMLLVVALPPLFYAISWGMLGNPRIGPVNTLFRDLTGSEATVFDVNSWTGLILVISLKSAGFSYLMLLGPFLAVDRGLEEAAQVSGAGKLRTLLGIDLPVLAPAVSGVVILNFVIGLEFFDVPLFLGTPAGIEVFSTRVYGLISESTPADYGAASALSLLLVAIVMVLVAVQWRLLGRRRYTTVTGKGYRADAWDIGRWRWAGTAFLLLYALLAVVAPLVQLVLGSLQPFFGGSAGYSLVNYRELLAEPETVSALRATLLVSVVGGLGAMLLALLIGYAIGHNRTRLRRVVEMLTWLPWAVPGVVLSLGIAWAYISVPGLRQLYGTVWIVLLALVAATVPIAQRATQPALAQLGQELEEASRVGGAGPLRMFAGIVLPLIAPSFLAGWFVSAIVVSGNLAVPILLSSQQNATVPLLVLELYTAGETSRAAALFVIMMVLLCVGLAVLAGLARLAALLRRRALAAASRAVPPAGPTPPAPSAGPTSPGDPVRSAGTPQTPTPSSAPAPLG</sequence>
<protein>
    <submittedName>
        <fullName evidence="11">ABC transporter permease</fullName>
    </submittedName>
</protein>
<evidence type="ECO:0000313" key="11">
    <source>
        <dbReference type="EMBL" id="GIH01562.1"/>
    </source>
</evidence>
<feature type="transmembrane region" description="Helical" evidence="8">
    <location>
        <begin position="400"/>
        <end position="424"/>
    </location>
</feature>
<feature type="transmembrane region" description="Helical" evidence="8">
    <location>
        <begin position="366"/>
        <end position="388"/>
    </location>
</feature>
<feature type="transmembrane region" description="Helical" evidence="8">
    <location>
        <begin position="430"/>
        <end position="449"/>
    </location>
</feature>
<keyword evidence="5 8" id="KW-0812">Transmembrane</keyword>
<dbReference type="EMBL" id="BONX01000074">
    <property type="protein sequence ID" value="GIH01562.1"/>
    <property type="molecule type" value="Genomic_DNA"/>
</dbReference>
<keyword evidence="12" id="KW-1185">Reference proteome</keyword>
<accession>A0ABQ4F3V8</accession>
<organism evidence="11 12">
    <name type="scientific">Plantactinospora mayteni</name>
    <dbReference type="NCBI Taxonomy" id="566021"/>
    <lineage>
        <taxon>Bacteria</taxon>
        <taxon>Bacillati</taxon>
        <taxon>Actinomycetota</taxon>
        <taxon>Actinomycetes</taxon>
        <taxon>Micromonosporales</taxon>
        <taxon>Micromonosporaceae</taxon>
        <taxon>Plantactinospora</taxon>
    </lineage>
</organism>
<dbReference type="PANTHER" id="PTHR43357:SF4">
    <property type="entry name" value="INNER MEMBRANE ABC TRANSPORTER PERMEASE PROTEIN YDCV"/>
    <property type="match status" value="1"/>
</dbReference>
<keyword evidence="4" id="KW-0997">Cell inner membrane</keyword>
<evidence type="ECO:0000256" key="9">
    <source>
        <dbReference type="SAM" id="MobiDB-lite"/>
    </source>
</evidence>
<keyword evidence="6 8" id="KW-1133">Transmembrane helix</keyword>
<name>A0ABQ4F3V8_9ACTN</name>
<feature type="transmembrane region" description="Helical" evidence="8">
    <location>
        <begin position="107"/>
        <end position="127"/>
    </location>
</feature>
<evidence type="ECO:0000256" key="6">
    <source>
        <dbReference type="ARBA" id="ARBA00022989"/>
    </source>
</evidence>
<evidence type="ECO:0000256" key="3">
    <source>
        <dbReference type="ARBA" id="ARBA00022475"/>
    </source>
</evidence>
<dbReference type="InterPro" id="IPR000515">
    <property type="entry name" value="MetI-like"/>
</dbReference>
<evidence type="ECO:0000256" key="1">
    <source>
        <dbReference type="ARBA" id="ARBA00004429"/>
    </source>
</evidence>
<feature type="transmembrane region" description="Helical" evidence="8">
    <location>
        <begin position="478"/>
        <end position="502"/>
    </location>
</feature>
<feature type="transmembrane region" description="Helical" evidence="8">
    <location>
        <begin position="155"/>
        <end position="179"/>
    </location>
</feature>
<feature type="transmembrane region" description="Helical" evidence="8">
    <location>
        <begin position="258"/>
        <end position="278"/>
    </location>
</feature>
<feature type="compositionally biased region" description="Pro residues" evidence="9">
    <location>
        <begin position="605"/>
        <end position="616"/>
    </location>
</feature>
<dbReference type="CDD" id="cd06261">
    <property type="entry name" value="TM_PBP2"/>
    <property type="match status" value="2"/>
</dbReference>
<comment type="caution">
    <text evidence="11">The sequence shown here is derived from an EMBL/GenBank/DDBJ whole genome shotgun (WGS) entry which is preliminary data.</text>
</comment>
<proteinExistence type="inferred from homology"/>
<gene>
    <name evidence="11" type="ORF">Pma05_81340</name>
</gene>
<feature type="domain" description="ABC transmembrane type-1" evidence="10">
    <location>
        <begin position="69"/>
        <end position="279"/>
    </location>
</feature>
<feature type="compositionally biased region" description="Pro residues" evidence="9">
    <location>
        <begin position="578"/>
        <end position="587"/>
    </location>
</feature>
<dbReference type="SUPFAM" id="SSF161098">
    <property type="entry name" value="MetI-like"/>
    <property type="match status" value="2"/>
</dbReference>
<dbReference type="PROSITE" id="PS50928">
    <property type="entry name" value="ABC_TM1"/>
    <property type="match status" value="2"/>
</dbReference>
<feature type="transmembrane region" description="Helical" evidence="8">
    <location>
        <begin position="73"/>
        <end position="95"/>
    </location>
</feature>
<feature type="transmembrane region" description="Helical" evidence="8">
    <location>
        <begin position="312"/>
        <end position="331"/>
    </location>
</feature>
<feature type="transmembrane region" description="Helical" evidence="8">
    <location>
        <begin position="200"/>
        <end position="222"/>
    </location>
</feature>
<dbReference type="Gene3D" id="1.10.3720.10">
    <property type="entry name" value="MetI-like"/>
    <property type="match status" value="2"/>
</dbReference>
<reference evidence="11 12" key="1">
    <citation type="submission" date="2021-01" db="EMBL/GenBank/DDBJ databases">
        <title>Whole genome shotgun sequence of Plantactinospora mayteni NBRC 109088.</title>
        <authorList>
            <person name="Komaki H."/>
            <person name="Tamura T."/>
        </authorList>
    </citation>
    <scope>NUCLEOTIDE SEQUENCE [LARGE SCALE GENOMIC DNA]</scope>
    <source>
        <strain evidence="11 12">NBRC 109088</strain>
    </source>
</reference>
<dbReference type="Pfam" id="PF00528">
    <property type="entry name" value="BPD_transp_1"/>
    <property type="match status" value="2"/>
</dbReference>
<feature type="region of interest" description="Disordered" evidence="9">
    <location>
        <begin position="574"/>
        <end position="616"/>
    </location>
</feature>
<evidence type="ECO:0000259" key="10">
    <source>
        <dbReference type="PROSITE" id="PS50928"/>
    </source>
</evidence>
<dbReference type="RefSeq" id="WP_203862809.1">
    <property type="nucleotide sequence ID" value="NZ_BAAAZQ010000042.1"/>
</dbReference>
<comment type="similarity">
    <text evidence="8">Belongs to the binding-protein-dependent transport system permease family.</text>
</comment>
<dbReference type="Proteomes" id="UP000621500">
    <property type="component" value="Unassembled WGS sequence"/>
</dbReference>
<feature type="compositionally biased region" description="Low complexity" evidence="9">
    <location>
        <begin position="588"/>
        <end position="604"/>
    </location>
</feature>
<evidence type="ECO:0000313" key="12">
    <source>
        <dbReference type="Proteomes" id="UP000621500"/>
    </source>
</evidence>
<evidence type="ECO:0000256" key="8">
    <source>
        <dbReference type="RuleBase" id="RU363032"/>
    </source>
</evidence>
<evidence type="ECO:0000256" key="7">
    <source>
        <dbReference type="ARBA" id="ARBA00023136"/>
    </source>
</evidence>